<dbReference type="GO" id="GO:2001224">
    <property type="term" value="P:positive regulation of neuron migration"/>
    <property type="evidence" value="ECO:0007669"/>
    <property type="project" value="TreeGrafter"/>
</dbReference>
<dbReference type="GO" id="GO:0031252">
    <property type="term" value="C:cell leading edge"/>
    <property type="evidence" value="ECO:0007669"/>
    <property type="project" value="TreeGrafter"/>
</dbReference>
<feature type="coiled-coil region" evidence="1">
    <location>
        <begin position="46"/>
        <end position="87"/>
    </location>
</feature>
<dbReference type="OrthoDB" id="514777at2759"/>
<reference evidence="3" key="2">
    <citation type="journal article" date="2014" name="BMC Genomics">
        <title>A genomic perspective to assessing quality of mass-reared SIT flies used in Mediterranean fruit fly (Ceratitis capitata) eradication in California.</title>
        <authorList>
            <person name="Calla B."/>
            <person name="Hall B."/>
            <person name="Hou S."/>
            <person name="Geib S.M."/>
        </authorList>
    </citation>
    <scope>NUCLEOTIDE SEQUENCE</scope>
</reference>
<proteinExistence type="evidence at transcript level"/>
<dbReference type="EMBL" id="GAMC01020887">
    <property type="protein sequence ID" value="JAB85668.1"/>
    <property type="molecule type" value="mRNA"/>
</dbReference>
<feature type="compositionally biased region" description="Basic and acidic residues" evidence="2">
    <location>
        <begin position="13"/>
        <end position="29"/>
    </location>
</feature>
<feature type="compositionally biased region" description="Pro residues" evidence="2">
    <location>
        <begin position="421"/>
        <end position="430"/>
    </location>
</feature>
<feature type="compositionally biased region" description="Basic and acidic residues" evidence="2">
    <location>
        <begin position="279"/>
        <end position="290"/>
    </location>
</feature>
<dbReference type="GO" id="GO:0044295">
    <property type="term" value="C:axonal growth cone"/>
    <property type="evidence" value="ECO:0007669"/>
    <property type="project" value="TreeGrafter"/>
</dbReference>
<feature type="region of interest" description="Disordered" evidence="2">
    <location>
        <begin position="1"/>
        <end position="35"/>
    </location>
</feature>
<evidence type="ECO:0000256" key="1">
    <source>
        <dbReference type="SAM" id="Coils"/>
    </source>
</evidence>
<dbReference type="GO" id="GO:0005737">
    <property type="term" value="C:cytoplasm"/>
    <property type="evidence" value="ECO:0007669"/>
    <property type="project" value="TreeGrafter"/>
</dbReference>
<feature type="coiled-coil region" evidence="1">
    <location>
        <begin position="116"/>
        <end position="143"/>
    </location>
</feature>
<evidence type="ECO:0000313" key="3">
    <source>
        <dbReference type="EMBL" id="JAB85668.1"/>
    </source>
</evidence>
<dbReference type="InterPro" id="IPR024849">
    <property type="entry name" value="Shootin-1"/>
</dbReference>
<dbReference type="PANTHER" id="PTHR46606:SF5">
    <property type="entry name" value="SHOOTIN-1"/>
    <property type="match status" value="1"/>
</dbReference>
<accession>W8AMF6</accession>
<protein>
    <submittedName>
        <fullName evidence="3">Uncharacterized protein</fullName>
    </submittedName>
</protein>
<reference evidence="3" key="1">
    <citation type="submission" date="2013-07" db="EMBL/GenBank/DDBJ databases">
        <authorList>
            <person name="Geib S."/>
        </authorList>
    </citation>
    <scope>NUCLEOTIDE SEQUENCE</scope>
</reference>
<feature type="region of interest" description="Disordered" evidence="2">
    <location>
        <begin position="405"/>
        <end position="430"/>
    </location>
</feature>
<dbReference type="PANTHER" id="PTHR46606">
    <property type="entry name" value="SHOOTIN-1"/>
    <property type="match status" value="1"/>
</dbReference>
<feature type="region of interest" description="Disordered" evidence="2">
    <location>
        <begin position="279"/>
        <end position="302"/>
    </location>
</feature>
<evidence type="ECO:0000256" key="2">
    <source>
        <dbReference type="SAM" id="MobiDB-lite"/>
    </source>
</evidence>
<name>W8AMF6_CERCA</name>
<dbReference type="AlphaFoldDB" id="W8AMF6"/>
<sequence length="537" mass="60509">MERRGRIPVARFRTQEGKTRSRSRVRDPDYNEQDPETDLFTLLEDNIALKEENKALKIEIEDGKKAQTDLEEEKNKVCNELSDLKKQQLGNETQIKELTTKLNKISTERHALDKLHKMKIDKIDDLEHELQALQEKHKLLAAKPKPTALVHSAPIASPGLSSKLLKILPTLTSTEMESIVDVEPTATLPITSDLVERLVDEFQTLKSSMNAVELQLYEANEKIAELLENQHHLEEENETMRTENTNLTKVAKLLTENMKESVETSKKMEAALIKLKQRNDELNARTRDLTDGPPAPSPSPTTVKANEEFEQIKEEVESQNRDHNERIVEMKTLMEAAIEKNTNDELNTFKLKVEILEEELRKAIARAEHAEIELQKYKKSNSNISTNSLTTTFAQTEPLIITPTPTTTTSTETASATAPIAPLPPPPPPPPLPPPLPAKLIYNQKADVMPGGGTAFSDSIAAHTLQREKIIGTVKQQVQGAATGLDALVNEFKSGRVTLRRNRRKTRTNEALQEMFQVLEISQKQNRNSKICINMQF</sequence>
<feature type="compositionally biased region" description="Low complexity" evidence="2">
    <location>
        <begin position="405"/>
        <end position="420"/>
    </location>
</feature>
<organism evidence="3">
    <name type="scientific">Ceratitis capitata</name>
    <name type="common">Mediterranean fruit fly</name>
    <name type="synonym">Tephritis capitata</name>
    <dbReference type="NCBI Taxonomy" id="7213"/>
    <lineage>
        <taxon>Eukaryota</taxon>
        <taxon>Metazoa</taxon>
        <taxon>Ecdysozoa</taxon>
        <taxon>Arthropoda</taxon>
        <taxon>Hexapoda</taxon>
        <taxon>Insecta</taxon>
        <taxon>Pterygota</taxon>
        <taxon>Neoptera</taxon>
        <taxon>Endopterygota</taxon>
        <taxon>Diptera</taxon>
        <taxon>Brachycera</taxon>
        <taxon>Muscomorpha</taxon>
        <taxon>Tephritoidea</taxon>
        <taxon>Tephritidae</taxon>
        <taxon>Ceratitis</taxon>
        <taxon>Ceratitis</taxon>
    </lineage>
</organism>
<dbReference type="GO" id="GO:0048812">
    <property type="term" value="P:neuron projection morphogenesis"/>
    <property type="evidence" value="ECO:0007669"/>
    <property type="project" value="TreeGrafter"/>
</dbReference>
<keyword evidence="1" id="KW-0175">Coiled coil</keyword>